<accession>A0A4Y7PXA5</accession>
<name>A0A4Y7PXA5_9AGAM</name>
<keyword evidence="3" id="KW-1185">Reference proteome</keyword>
<sequence>MGDKFDFSFGEEDSIEGMKRLIVEEVNSFCEMVRTHAPRVKRANLPLPSRDDMINSPIHEYAPPNGATSSFTHGGGGGGRPPSPIMDDPSEDLERELAGTHLAGRKF</sequence>
<dbReference type="EMBL" id="ML170191">
    <property type="protein sequence ID" value="TDL20034.1"/>
    <property type="molecule type" value="Genomic_DNA"/>
</dbReference>
<evidence type="ECO:0000313" key="2">
    <source>
        <dbReference type="EMBL" id="TDL20034.1"/>
    </source>
</evidence>
<protein>
    <submittedName>
        <fullName evidence="2">Uncharacterized protein</fullName>
    </submittedName>
</protein>
<reference evidence="2 3" key="1">
    <citation type="submission" date="2018-06" db="EMBL/GenBank/DDBJ databases">
        <title>A transcriptomic atlas of mushroom development highlights an independent origin of complex multicellularity.</title>
        <authorList>
            <consortium name="DOE Joint Genome Institute"/>
            <person name="Krizsan K."/>
            <person name="Almasi E."/>
            <person name="Merenyi Z."/>
            <person name="Sahu N."/>
            <person name="Viragh M."/>
            <person name="Koszo T."/>
            <person name="Mondo S."/>
            <person name="Kiss B."/>
            <person name="Balint B."/>
            <person name="Kues U."/>
            <person name="Barry K."/>
            <person name="Hegedus J.C."/>
            <person name="Henrissat B."/>
            <person name="Johnson J."/>
            <person name="Lipzen A."/>
            <person name="Ohm R."/>
            <person name="Nagy I."/>
            <person name="Pangilinan J."/>
            <person name="Yan J."/>
            <person name="Xiong Y."/>
            <person name="Grigoriev I.V."/>
            <person name="Hibbett D.S."/>
            <person name="Nagy L.G."/>
        </authorList>
    </citation>
    <scope>NUCLEOTIDE SEQUENCE [LARGE SCALE GENOMIC DNA]</scope>
    <source>
        <strain evidence="2 3">SZMC22713</strain>
    </source>
</reference>
<gene>
    <name evidence="2" type="ORF">BD410DRAFT_841607</name>
</gene>
<evidence type="ECO:0000313" key="3">
    <source>
        <dbReference type="Proteomes" id="UP000294933"/>
    </source>
</evidence>
<feature type="region of interest" description="Disordered" evidence="1">
    <location>
        <begin position="46"/>
        <end position="91"/>
    </location>
</feature>
<proteinExistence type="predicted"/>
<dbReference type="VEuPathDB" id="FungiDB:BD410DRAFT_841607"/>
<dbReference type="Proteomes" id="UP000294933">
    <property type="component" value="Unassembled WGS sequence"/>
</dbReference>
<evidence type="ECO:0000256" key="1">
    <source>
        <dbReference type="SAM" id="MobiDB-lite"/>
    </source>
</evidence>
<dbReference type="AlphaFoldDB" id="A0A4Y7PXA5"/>
<dbReference type="OrthoDB" id="3233285at2759"/>
<dbReference type="STRING" id="50990.A0A4Y7PXA5"/>
<organism evidence="2 3">
    <name type="scientific">Rickenella mellea</name>
    <dbReference type="NCBI Taxonomy" id="50990"/>
    <lineage>
        <taxon>Eukaryota</taxon>
        <taxon>Fungi</taxon>
        <taxon>Dikarya</taxon>
        <taxon>Basidiomycota</taxon>
        <taxon>Agaricomycotina</taxon>
        <taxon>Agaricomycetes</taxon>
        <taxon>Hymenochaetales</taxon>
        <taxon>Rickenellaceae</taxon>
        <taxon>Rickenella</taxon>
    </lineage>
</organism>